<keyword evidence="4 13" id="KW-0812">Transmembrane</keyword>
<comment type="caution">
    <text evidence="13">Lacks conserved residue(s) required for the propagation of feature annotation.</text>
</comment>
<evidence type="ECO:0000256" key="7">
    <source>
        <dbReference type="ARBA" id="ARBA00022957"/>
    </source>
</evidence>
<feature type="transmembrane region" description="Helical" evidence="13">
    <location>
        <begin position="287"/>
        <end position="306"/>
    </location>
</feature>
<dbReference type="InterPro" id="IPR010096">
    <property type="entry name" value="NADH-Q_OxRdtase_suN/2"/>
</dbReference>
<keyword evidence="11 13" id="KW-0793">Thylakoid</keyword>
<keyword evidence="2 13" id="KW-0813">Transport</keyword>
<dbReference type="HAMAP" id="MF_00445">
    <property type="entry name" value="NDH1_NuoN_1"/>
    <property type="match status" value="1"/>
</dbReference>
<feature type="domain" description="NADH:quinone oxidoreductase/Mrp antiporter transmembrane" evidence="14">
    <location>
        <begin position="136"/>
        <end position="433"/>
    </location>
</feature>
<evidence type="ECO:0000256" key="6">
    <source>
        <dbReference type="ARBA" id="ARBA00022857"/>
    </source>
</evidence>
<evidence type="ECO:0000256" key="1">
    <source>
        <dbReference type="ARBA" id="ARBA00004141"/>
    </source>
</evidence>
<proteinExistence type="inferred from homology"/>
<dbReference type="GO" id="GO:0008137">
    <property type="term" value="F:NADH dehydrogenase (ubiquinone) activity"/>
    <property type="evidence" value="ECO:0007669"/>
    <property type="project" value="InterPro"/>
</dbReference>
<keyword evidence="16" id="KW-0934">Plastid</keyword>
<dbReference type="GO" id="GO:0019684">
    <property type="term" value="P:photosynthesis, light reaction"/>
    <property type="evidence" value="ECO:0007669"/>
    <property type="project" value="UniProtKB-UniRule"/>
</dbReference>
<dbReference type="Pfam" id="PF00361">
    <property type="entry name" value="Proton_antipo_M"/>
    <property type="match status" value="1"/>
</dbReference>
<dbReference type="Pfam" id="PF19530">
    <property type="entry name" value="Ndh2_N"/>
    <property type="match status" value="1"/>
</dbReference>
<reference evidence="16" key="1">
    <citation type="submission" date="2019-12" db="EMBL/GenBank/DDBJ databases">
        <title>The complete chloroplast genome sequence of Dicranopteris pedata (Gleicheniaceae).</title>
        <authorList>
            <person name="Ma X."/>
        </authorList>
    </citation>
    <scope>NUCLEOTIDE SEQUENCE</scope>
</reference>
<evidence type="ECO:0000256" key="4">
    <source>
        <dbReference type="ARBA" id="ARBA00022692"/>
    </source>
</evidence>
<keyword evidence="5 13" id="KW-0874">Quinone</keyword>
<evidence type="ECO:0000256" key="11">
    <source>
        <dbReference type="ARBA" id="ARBA00023078"/>
    </source>
</evidence>
<name>A0A8F7GQS2_9MONI</name>
<feature type="transmembrane region" description="Helical" evidence="13">
    <location>
        <begin position="383"/>
        <end position="405"/>
    </location>
</feature>
<evidence type="ECO:0000313" key="16">
    <source>
        <dbReference type="EMBL" id="QXU76226.1"/>
    </source>
</evidence>
<evidence type="ECO:0000256" key="9">
    <source>
        <dbReference type="ARBA" id="ARBA00022989"/>
    </source>
</evidence>
<dbReference type="InterPro" id="IPR045693">
    <property type="entry name" value="Ndh2_N"/>
</dbReference>
<keyword evidence="10 13" id="KW-0520">NAD</keyword>
<keyword evidence="7 13" id="KW-0618">Plastoquinone</keyword>
<comment type="catalytic activity">
    <reaction evidence="13">
        <text>a plastoquinone + NADPH + (n+1) H(+)(in) = a plastoquinol + NADP(+) + n H(+)(out)</text>
        <dbReference type="Rhea" id="RHEA:42612"/>
        <dbReference type="Rhea" id="RHEA-COMP:9561"/>
        <dbReference type="Rhea" id="RHEA-COMP:9562"/>
        <dbReference type="ChEBI" id="CHEBI:15378"/>
        <dbReference type="ChEBI" id="CHEBI:17757"/>
        <dbReference type="ChEBI" id="CHEBI:57783"/>
        <dbReference type="ChEBI" id="CHEBI:58349"/>
        <dbReference type="ChEBI" id="CHEBI:62192"/>
    </reaction>
</comment>
<dbReference type="GO" id="GO:0016655">
    <property type="term" value="F:oxidoreductase activity, acting on NAD(P)H, quinone or similar compound as acceptor"/>
    <property type="evidence" value="ECO:0007669"/>
    <property type="project" value="UniProtKB-UniRule"/>
</dbReference>
<keyword evidence="8 13" id="KW-1278">Translocase</keyword>
<comment type="catalytic activity">
    <reaction evidence="13">
        <text>a plastoquinone + NADH + (n+1) H(+)(in) = a plastoquinol + NAD(+) + n H(+)(out)</text>
        <dbReference type="Rhea" id="RHEA:42608"/>
        <dbReference type="Rhea" id="RHEA-COMP:9561"/>
        <dbReference type="Rhea" id="RHEA-COMP:9562"/>
        <dbReference type="ChEBI" id="CHEBI:15378"/>
        <dbReference type="ChEBI" id="CHEBI:17757"/>
        <dbReference type="ChEBI" id="CHEBI:57540"/>
        <dbReference type="ChEBI" id="CHEBI:57945"/>
        <dbReference type="ChEBI" id="CHEBI:62192"/>
    </reaction>
</comment>
<organism evidence="16">
    <name type="scientific">Dicranopteris pedata</name>
    <dbReference type="NCBI Taxonomy" id="397678"/>
    <lineage>
        <taxon>Eukaryota</taxon>
        <taxon>Viridiplantae</taxon>
        <taxon>Streptophyta</taxon>
        <taxon>Embryophyta</taxon>
        <taxon>Tracheophyta</taxon>
        <taxon>Polypodiopsida</taxon>
        <taxon>Polypodiidae</taxon>
        <taxon>Gleicheniales</taxon>
        <taxon>Gleicheniaceae</taxon>
        <taxon>Dicranopteris</taxon>
    </lineage>
</organism>
<protein>
    <recommendedName>
        <fullName evidence="13">NAD(P)H-quinone oxidoreductase subunit 2, chloroplastic</fullName>
        <ecNumber evidence="13">7.1.1.-</ecNumber>
    </recommendedName>
    <alternativeName>
        <fullName evidence="13">NAD(P)H dehydrogenase, subunit 2</fullName>
    </alternativeName>
    <alternativeName>
        <fullName evidence="13">NADH-plastoquinone oxidoreductase subunit 2</fullName>
    </alternativeName>
</protein>
<dbReference type="GO" id="GO:0009535">
    <property type="term" value="C:chloroplast thylakoid membrane"/>
    <property type="evidence" value="ECO:0007669"/>
    <property type="project" value="UniProtKB-SubCell"/>
</dbReference>
<feature type="transmembrane region" description="Helical" evidence="13">
    <location>
        <begin position="417"/>
        <end position="438"/>
    </location>
</feature>
<feature type="transmembrane region" description="Helical" evidence="13">
    <location>
        <begin position="338"/>
        <end position="362"/>
    </location>
</feature>
<dbReference type="AlphaFoldDB" id="A0A8F7GQS2"/>
<keyword evidence="6 13" id="KW-0521">NADP</keyword>
<comment type="function">
    <text evidence="13">NDH shuttles electrons from NAD(P)H:plastoquinone, via FMN and iron-sulfur (Fe-S) centers, to quinones in the photosynthetic chain and possibly in a chloroplast respiratory chain. The immediate electron acceptor for the enzyme in this species is believed to be plastoquinone. Couples the redox reaction to proton translocation, and thus conserves the redox energy in a proton gradient.</text>
</comment>
<feature type="transmembrane region" description="Helical" evidence="13">
    <location>
        <begin position="171"/>
        <end position="193"/>
    </location>
</feature>
<dbReference type="PANTHER" id="PTHR22773">
    <property type="entry name" value="NADH DEHYDROGENASE"/>
    <property type="match status" value="1"/>
</dbReference>
<feature type="transmembrane region" description="Helical" evidence="13">
    <location>
        <begin position="213"/>
        <end position="232"/>
    </location>
</feature>
<sequence length="502" mass="54954">MINLLCITKSLDPLFFHGNLLILPEFSIIFGLITVVIVDLIFKGRDTLLLHRISLTSLVTSIVLPLCQWETKSVSIAYGSLQINSFNNIFRLFLLICSLLSVPSSVDYVRCTKTALTEFLLFVSTAGLGGMFPCRADDSITTSVALECLSLSSYLLSGYTKRDIRSNEATMKFLLMGGASSSILAYGFSLLYGLSGGEIQLDEIVDRLVSTQMYHSIGIYIPITCLVVGMGFKPSLVPFHQWTPDVYEGSPTPVVAFPSVASKVAALASATRLFNIIFSYMSGEWHIALGILATLSMIFGNLIAVTQTSMKRMLAYSSISQIGYMMIGILAADPENGYASLITYTFIHIFMNLGTFPRITLFGLRTGTDNIRDYAGLYMKDPVLTLSLVLRLLSLGGIPPLAGFFGKLYLFRHGWKAGLYPSVPIAPITSVISIYHYPKIIKLMFTERNDKSTVHIEDPLVSSSTSNSKSSIEIAMIVRVPASTSSGTLIDPIIGITKNTLF</sequence>
<evidence type="ECO:0000259" key="14">
    <source>
        <dbReference type="Pfam" id="PF00361"/>
    </source>
</evidence>
<dbReference type="NCBIfam" id="TIGR01770">
    <property type="entry name" value="NDH_I_N"/>
    <property type="match status" value="1"/>
</dbReference>
<feature type="transmembrane region" description="Helical" evidence="13">
    <location>
        <begin position="313"/>
        <end position="332"/>
    </location>
</feature>
<comment type="subcellular location">
    <subcellularLocation>
        <location evidence="1">Membrane</location>
        <topology evidence="1">Multi-pass membrane protein</topology>
    </subcellularLocation>
    <subcellularLocation>
        <location evidence="13">Plastid</location>
        <location evidence="13">Chloroplast thylakoid membrane</location>
        <topology evidence="13">Multi-pass membrane protein</topology>
    </subcellularLocation>
</comment>
<dbReference type="InterPro" id="IPR001750">
    <property type="entry name" value="ND/Mrp_TM"/>
</dbReference>
<geneLocation type="chloroplast" evidence="16"/>
<comment type="subunit">
    <text evidence="13">NDH is composed of at least 16 different subunits, 5 of which are encoded in the nucleus.</text>
</comment>
<evidence type="ECO:0000256" key="2">
    <source>
        <dbReference type="ARBA" id="ARBA00022448"/>
    </source>
</evidence>
<feature type="transmembrane region" description="Helical" evidence="13">
    <location>
        <begin position="20"/>
        <end position="42"/>
    </location>
</feature>
<dbReference type="EMBL" id="MN817664">
    <property type="protein sequence ID" value="QXU76226.1"/>
    <property type="molecule type" value="Genomic_DNA"/>
</dbReference>
<evidence type="ECO:0000256" key="13">
    <source>
        <dbReference type="HAMAP-Rule" id="MF_00445"/>
    </source>
</evidence>
<accession>A0A8F7GQS2</accession>
<evidence type="ECO:0000259" key="15">
    <source>
        <dbReference type="Pfam" id="PF19530"/>
    </source>
</evidence>
<gene>
    <name evidence="13 16" type="primary">ndhB</name>
</gene>
<comment type="similarity">
    <text evidence="13">Belongs to the complex I subunit 2 family.</text>
</comment>
<dbReference type="EC" id="7.1.1.-" evidence="13"/>
<keyword evidence="12 13" id="KW-0472">Membrane</keyword>
<feature type="transmembrane region" description="Helical" evidence="13">
    <location>
        <begin position="116"/>
        <end position="133"/>
    </location>
</feature>
<evidence type="ECO:0000256" key="12">
    <source>
        <dbReference type="ARBA" id="ARBA00023136"/>
    </source>
</evidence>
<keyword evidence="3 16" id="KW-0150">Chloroplast</keyword>
<evidence type="ECO:0000256" key="5">
    <source>
        <dbReference type="ARBA" id="ARBA00022719"/>
    </source>
</evidence>
<keyword evidence="9 13" id="KW-1133">Transmembrane helix</keyword>
<evidence type="ECO:0000256" key="8">
    <source>
        <dbReference type="ARBA" id="ARBA00022967"/>
    </source>
</evidence>
<evidence type="ECO:0000256" key="10">
    <source>
        <dbReference type="ARBA" id="ARBA00023027"/>
    </source>
</evidence>
<dbReference type="GO" id="GO:0048038">
    <property type="term" value="F:quinone binding"/>
    <property type="evidence" value="ECO:0007669"/>
    <property type="project" value="UniProtKB-KW"/>
</dbReference>
<feature type="domain" description="NAD(P)H-quinone oxidoreductase subunit 2 N-terminal" evidence="15">
    <location>
        <begin position="9"/>
        <end position="107"/>
    </location>
</feature>
<dbReference type="GO" id="GO:0042773">
    <property type="term" value="P:ATP synthesis coupled electron transport"/>
    <property type="evidence" value="ECO:0007669"/>
    <property type="project" value="InterPro"/>
</dbReference>
<evidence type="ECO:0000256" key="3">
    <source>
        <dbReference type="ARBA" id="ARBA00022528"/>
    </source>
</evidence>